<dbReference type="RefSeq" id="WP_159173577.1">
    <property type="nucleotide sequence ID" value="NZ_LR732312.1"/>
</dbReference>
<reference evidence="5 6" key="1">
    <citation type="submission" date="2019-10" db="EMBL/GenBank/DDBJ databases">
        <authorList>
            <person name="Karimi E."/>
        </authorList>
    </citation>
    <scope>NUCLEOTIDE SEQUENCE [LARGE SCALE GENOMIC DNA]</scope>
    <source>
        <strain evidence="5">Exiguobacterium sp. 9Y</strain>
    </source>
</reference>
<evidence type="ECO:0000313" key="5">
    <source>
        <dbReference type="EMBL" id="VWX37588.1"/>
    </source>
</evidence>
<sequence length="250" mass="28088">MSVLLTVEHVSVRYWNQPVLTDVTFALSAGRSLGIIGESGSGKSTLARVLLQLQAQDDGQVLLLGQPFSTRSQRSRRRHIQAVFQHPHGSFNPDWTMRRSLLEPYRLHQPDLNHFSNESEERLTAELLAAVGLDDSLLDRLPAALSGGQLQRMAIARAISIEPAVIVLDEPTTGLDVLALREMIDLLQELKQSLQMSYVFISHQLDCVTALCDEILVLQDGRITDWFDTMEQRNPNRPDYTKAFIEAASW</sequence>
<dbReference type="Gene3D" id="3.40.50.300">
    <property type="entry name" value="P-loop containing nucleotide triphosphate hydrolases"/>
    <property type="match status" value="1"/>
</dbReference>
<dbReference type="InterPro" id="IPR003593">
    <property type="entry name" value="AAA+_ATPase"/>
</dbReference>
<evidence type="ECO:0000256" key="3">
    <source>
        <dbReference type="ARBA" id="ARBA00022840"/>
    </source>
</evidence>
<evidence type="ECO:0000256" key="1">
    <source>
        <dbReference type="ARBA" id="ARBA00022448"/>
    </source>
</evidence>
<evidence type="ECO:0000259" key="4">
    <source>
        <dbReference type="PROSITE" id="PS50893"/>
    </source>
</evidence>
<dbReference type="PANTHER" id="PTHR43776">
    <property type="entry name" value="TRANSPORT ATP-BINDING PROTEIN"/>
    <property type="match status" value="1"/>
</dbReference>
<dbReference type="PROSITE" id="PS50893">
    <property type="entry name" value="ABC_TRANSPORTER_2"/>
    <property type="match status" value="1"/>
</dbReference>
<keyword evidence="2" id="KW-0547">Nucleotide-binding</keyword>
<proteinExistence type="predicted"/>
<dbReference type="GO" id="GO:0005524">
    <property type="term" value="F:ATP binding"/>
    <property type="evidence" value="ECO:0007669"/>
    <property type="project" value="UniProtKB-KW"/>
</dbReference>
<accession>A0A653IEE8</accession>
<dbReference type="Proteomes" id="UP000439752">
    <property type="component" value="Unassembled WGS sequence"/>
</dbReference>
<dbReference type="CDD" id="cd03257">
    <property type="entry name" value="ABC_NikE_OppD_transporters"/>
    <property type="match status" value="1"/>
</dbReference>
<dbReference type="EMBL" id="CABWKQ010000027">
    <property type="protein sequence ID" value="VWX37588.1"/>
    <property type="molecule type" value="Genomic_DNA"/>
</dbReference>
<name>A0A653IEE8_9BACL</name>
<organism evidence="5 6">
    <name type="scientific">Exiguobacterium oxidotolerans</name>
    <dbReference type="NCBI Taxonomy" id="223958"/>
    <lineage>
        <taxon>Bacteria</taxon>
        <taxon>Bacillati</taxon>
        <taxon>Bacillota</taxon>
        <taxon>Bacilli</taxon>
        <taxon>Bacillales</taxon>
        <taxon>Bacillales Family XII. Incertae Sedis</taxon>
        <taxon>Exiguobacterium</taxon>
    </lineage>
</organism>
<dbReference type="GO" id="GO:0055085">
    <property type="term" value="P:transmembrane transport"/>
    <property type="evidence" value="ECO:0007669"/>
    <property type="project" value="UniProtKB-ARBA"/>
</dbReference>
<dbReference type="InterPro" id="IPR027417">
    <property type="entry name" value="P-loop_NTPase"/>
</dbReference>
<dbReference type="SUPFAM" id="SSF52540">
    <property type="entry name" value="P-loop containing nucleoside triphosphate hydrolases"/>
    <property type="match status" value="1"/>
</dbReference>
<dbReference type="AlphaFoldDB" id="A0A653IEE8"/>
<dbReference type="Pfam" id="PF00005">
    <property type="entry name" value="ABC_tran"/>
    <property type="match status" value="1"/>
</dbReference>
<evidence type="ECO:0000313" key="6">
    <source>
        <dbReference type="Proteomes" id="UP000439752"/>
    </source>
</evidence>
<dbReference type="GO" id="GO:0016887">
    <property type="term" value="F:ATP hydrolysis activity"/>
    <property type="evidence" value="ECO:0007669"/>
    <property type="project" value="InterPro"/>
</dbReference>
<dbReference type="InterPro" id="IPR050319">
    <property type="entry name" value="ABC_transp_ATP-bind"/>
</dbReference>
<dbReference type="InterPro" id="IPR003439">
    <property type="entry name" value="ABC_transporter-like_ATP-bd"/>
</dbReference>
<evidence type="ECO:0000256" key="2">
    <source>
        <dbReference type="ARBA" id="ARBA00022741"/>
    </source>
</evidence>
<keyword evidence="1" id="KW-0813">Transport</keyword>
<feature type="domain" description="ABC transporter" evidence="4">
    <location>
        <begin position="5"/>
        <end position="245"/>
    </location>
</feature>
<dbReference type="PANTHER" id="PTHR43776:SF8">
    <property type="entry name" value="ABC TRANSPORTER, ATP-BINDING PROTEIN"/>
    <property type="match status" value="1"/>
</dbReference>
<dbReference type="PROSITE" id="PS00211">
    <property type="entry name" value="ABC_TRANSPORTER_1"/>
    <property type="match status" value="1"/>
</dbReference>
<protein>
    <recommendedName>
        <fullName evidence="4">ABC transporter domain-containing protein</fullName>
    </recommendedName>
</protein>
<dbReference type="InterPro" id="IPR017871">
    <property type="entry name" value="ABC_transporter-like_CS"/>
</dbReference>
<dbReference type="SMART" id="SM00382">
    <property type="entry name" value="AAA"/>
    <property type="match status" value="1"/>
</dbReference>
<gene>
    <name evidence="5" type="ORF">EXIGUO9Y_330012</name>
</gene>
<keyword evidence="3" id="KW-0067">ATP-binding</keyword>
<keyword evidence="6" id="KW-1185">Reference proteome</keyword>